<keyword evidence="2 6" id="KW-0418">Kinase</keyword>
<organism evidence="6 7">
    <name type="scientific">Gluconobacter potus</name>
    <dbReference type="NCBI Taxonomy" id="2724927"/>
    <lineage>
        <taxon>Bacteria</taxon>
        <taxon>Pseudomonadati</taxon>
        <taxon>Pseudomonadota</taxon>
        <taxon>Alphaproteobacteria</taxon>
        <taxon>Acetobacterales</taxon>
        <taxon>Acetobacteraceae</taxon>
        <taxon>Gluconobacter</taxon>
    </lineage>
</organism>
<dbReference type="InterPro" id="IPR050482">
    <property type="entry name" value="Sensor_HK_TwoCompSys"/>
</dbReference>
<keyword evidence="4" id="KW-0812">Transmembrane</keyword>
<dbReference type="Gene3D" id="1.20.5.1930">
    <property type="match status" value="1"/>
</dbReference>
<name>A0A149QVP7_9PROT</name>
<dbReference type="PANTHER" id="PTHR24421">
    <property type="entry name" value="NITRATE/NITRITE SENSOR PROTEIN NARX-RELATED"/>
    <property type="match status" value="1"/>
</dbReference>
<dbReference type="SUPFAM" id="SSF55874">
    <property type="entry name" value="ATPase domain of HSP90 chaperone/DNA topoisomerase II/histidine kinase"/>
    <property type="match status" value="1"/>
</dbReference>
<evidence type="ECO:0000256" key="1">
    <source>
        <dbReference type="ARBA" id="ARBA00022679"/>
    </source>
</evidence>
<dbReference type="GO" id="GO:0046983">
    <property type="term" value="F:protein dimerization activity"/>
    <property type="evidence" value="ECO:0007669"/>
    <property type="project" value="InterPro"/>
</dbReference>
<dbReference type="Gene3D" id="3.30.565.10">
    <property type="entry name" value="Histidine kinase-like ATPase, C-terminal domain"/>
    <property type="match status" value="1"/>
</dbReference>
<dbReference type="Proteomes" id="UP000075573">
    <property type="component" value="Unassembled WGS sequence"/>
</dbReference>
<keyword evidence="1" id="KW-0808">Transferase</keyword>
<dbReference type="CDD" id="cd16917">
    <property type="entry name" value="HATPase_UhpB-NarQ-NarX-like"/>
    <property type="match status" value="1"/>
</dbReference>
<keyword evidence="4" id="KW-1133">Transmembrane helix</keyword>
<dbReference type="PANTHER" id="PTHR24421:SF63">
    <property type="entry name" value="SENSOR HISTIDINE KINASE DESK"/>
    <property type="match status" value="1"/>
</dbReference>
<feature type="domain" description="Signal transduction histidine kinase subgroup 3 dimerisation and phosphoacceptor" evidence="5">
    <location>
        <begin position="184"/>
        <end position="247"/>
    </location>
</feature>
<comment type="caution">
    <text evidence="6">The sequence shown here is derived from an EMBL/GenBank/DDBJ whole genome shotgun (WGS) entry which is preliminary data.</text>
</comment>
<dbReference type="GO" id="GO:0000155">
    <property type="term" value="F:phosphorelay sensor kinase activity"/>
    <property type="evidence" value="ECO:0007669"/>
    <property type="project" value="InterPro"/>
</dbReference>
<feature type="transmembrane region" description="Helical" evidence="4">
    <location>
        <begin position="47"/>
        <end position="67"/>
    </location>
</feature>
<evidence type="ECO:0000259" key="5">
    <source>
        <dbReference type="Pfam" id="PF07730"/>
    </source>
</evidence>
<evidence type="ECO:0000256" key="4">
    <source>
        <dbReference type="SAM" id="Phobius"/>
    </source>
</evidence>
<feature type="transmembrane region" description="Helical" evidence="4">
    <location>
        <begin position="142"/>
        <end position="160"/>
    </location>
</feature>
<keyword evidence="4" id="KW-0472">Membrane</keyword>
<feature type="transmembrane region" description="Helical" evidence="4">
    <location>
        <begin position="117"/>
        <end position="136"/>
    </location>
</feature>
<keyword evidence="3" id="KW-0902">Two-component regulatory system</keyword>
<evidence type="ECO:0000256" key="2">
    <source>
        <dbReference type="ARBA" id="ARBA00022777"/>
    </source>
</evidence>
<dbReference type="Pfam" id="PF07730">
    <property type="entry name" value="HisKA_3"/>
    <property type="match status" value="1"/>
</dbReference>
<evidence type="ECO:0000313" key="6">
    <source>
        <dbReference type="EMBL" id="KXV01385.1"/>
    </source>
</evidence>
<dbReference type="PATRIC" id="fig|442.7.peg.1300"/>
<dbReference type="GO" id="GO:0016020">
    <property type="term" value="C:membrane"/>
    <property type="evidence" value="ECO:0007669"/>
    <property type="project" value="InterPro"/>
</dbReference>
<protein>
    <submittedName>
        <fullName evidence="6">Histidine kinase</fullName>
    </submittedName>
</protein>
<dbReference type="InterPro" id="IPR011712">
    <property type="entry name" value="Sig_transdc_His_kin_sub3_dim/P"/>
</dbReference>
<proteinExistence type="predicted"/>
<feature type="transmembrane region" description="Helical" evidence="4">
    <location>
        <begin position="21"/>
        <end position="41"/>
    </location>
</feature>
<accession>A0A149QVP7</accession>
<gene>
    <name evidence="6" type="ORF">AD929_06630</name>
</gene>
<reference evidence="6 7" key="1">
    <citation type="submission" date="2015-06" db="EMBL/GenBank/DDBJ databases">
        <title>Improved classification and identification of acetic acid bacteria using matrix-assisted laser desorption/ionization time-of-flight mass spectrometry; Gluconobacter nephelii and Gluconobacter uchimurae are later heterotypic synonyms of Gluconobacter japonicus and Gluconobacter oxydans, respectively.</title>
        <authorList>
            <person name="Li L."/>
            <person name="Cleenwerck I."/>
            <person name="De Vuyst L."/>
            <person name="Vandamme P."/>
        </authorList>
    </citation>
    <scope>NUCLEOTIDE SEQUENCE [LARGE SCALE GENOMIC DNA]</scope>
    <source>
        <strain evidence="6 7">LMG 1764</strain>
    </source>
</reference>
<dbReference type="EMBL" id="LHZB01000110">
    <property type="protein sequence ID" value="KXV01385.1"/>
    <property type="molecule type" value="Genomic_DNA"/>
</dbReference>
<evidence type="ECO:0000256" key="3">
    <source>
        <dbReference type="ARBA" id="ARBA00023012"/>
    </source>
</evidence>
<dbReference type="InterPro" id="IPR036890">
    <property type="entry name" value="HATPase_C_sf"/>
</dbReference>
<dbReference type="AlphaFoldDB" id="A0A149QVP7"/>
<sequence length="375" mass="41591">MMAADSLSRHLADRKTPWPHFNQYLVAYLSYLLFYPVPWLLGYHRPTLAGVLFSTAAMLVFLLVYFAPYRKDRYYGYGEIILTDLIGYACAWTHGDWEVYCIFAAGMCARLPGKRQSITMVILLQVVLIISGHFRHKTTLEVIPGAFFSIITYMGTLVQWQLGIRNFELREAQNEIRTLATTAERERIARDLHDLLGHSLTVISVKAELADRLFTSDTSRARQEVTEISQIARTSLREVRDAVSGMNGASLQRELDRARKALNTAGIALALNGPGPSADQPQNSVLALALREAVTNVIRHSDARTCTLTFQHNAEGHIHTFTLEDDGPLQATQSAPSLIEGNGLRGMRARLAASGGTLTVSPHPQGFKLTATILP</sequence>
<evidence type="ECO:0000313" key="7">
    <source>
        <dbReference type="Proteomes" id="UP000075573"/>
    </source>
</evidence>